<keyword evidence="1" id="KW-0472">Membrane</keyword>
<evidence type="ECO:0000256" key="1">
    <source>
        <dbReference type="SAM" id="Phobius"/>
    </source>
</evidence>
<organism evidence="2 3">
    <name type="scientific">Prorocentrum cordatum</name>
    <dbReference type="NCBI Taxonomy" id="2364126"/>
    <lineage>
        <taxon>Eukaryota</taxon>
        <taxon>Sar</taxon>
        <taxon>Alveolata</taxon>
        <taxon>Dinophyceae</taxon>
        <taxon>Prorocentrales</taxon>
        <taxon>Prorocentraceae</taxon>
        <taxon>Prorocentrum</taxon>
    </lineage>
</organism>
<comment type="caution">
    <text evidence="2">The sequence shown here is derived from an EMBL/GenBank/DDBJ whole genome shotgun (WGS) entry which is preliminary data.</text>
</comment>
<gene>
    <name evidence="2" type="ORF">PCOR1329_LOCUS31755</name>
</gene>
<name>A0ABN9SQV5_9DINO</name>
<sequence>MNTCRCKRRWSPLNWKLSFAFVAIFDVDGGGLISVGVLERSLMKFDGSVFTEDTLGELLGAVPHGPGPYGEEAVSIKAFAVLVGSPEPPRRQRPRSAEARGVPLHARVGGALAFDLRGFREALVRAGGSAPPVGDHEMGAASEGARLEFKVRCFLAFSLVLGGIRPR</sequence>
<evidence type="ECO:0000313" key="2">
    <source>
        <dbReference type="EMBL" id="CAK0834291.1"/>
    </source>
</evidence>
<keyword evidence="3" id="KW-1185">Reference proteome</keyword>
<evidence type="ECO:0000313" key="3">
    <source>
        <dbReference type="Proteomes" id="UP001189429"/>
    </source>
</evidence>
<keyword evidence="1" id="KW-1133">Transmembrane helix</keyword>
<feature type="transmembrane region" description="Helical" evidence="1">
    <location>
        <begin position="17"/>
        <end position="38"/>
    </location>
</feature>
<evidence type="ECO:0008006" key="4">
    <source>
        <dbReference type="Google" id="ProtNLM"/>
    </source>
</evidence>
<accession>A0ABN9SQV5</accession>
<keyword evidence="1" id="KW-0812">Transmembrane</keyword>
<reference evidence="2" key="1">
    <citation type="submission" date="2023-10" db="EMBL/GenBank/DDBJ databases">
        <authorList>
            <person name="Chen Y."/>
            <person name="Shah S."/>
            <person name="Dougan E. K."/>
            <person name="Thang M."/>
            <person name="Chan C."/>
        </authorList>
    </citation>
    <scope>NUCLEOTIDE SEQUENCE [LARGE SCALE GENOMIC DNA]</scope>
</reference>
<proteinExistence type="predicted"/>
<dbReference type="EMBL" id="CAUYUJ010012614">
    <property type="protein sequence ID" value="CAK0834291.1"/>
    <property type="molecule type" value="Genomic_DNA"/>
</dbReference>
<dbReference type="Proteomes" id="UP001189429">
    <property type="component" value="Unassembled WGS sequence"/>
</dbReference>
<protein>
    <recommendedName>
        <fullName evidence="4">EF-hand domain-containing protein</fullName>
    </recommendedName>
</protein>
<feature type="non-terminal residue" evidence="2">
    <location>
        <position position="167"/>
    </location>
</feature>